<evidence type="ECO:0000313" key="2">
    <source>
        <dbReference type="EMBL" id="MFC0681946.1"/>
    </source>
</evidence>
<dbReference type="EMBL" id="JBHLTG010000010">
    <property type="protein sequence ID" value="MFC0681946.1"/>
    <property type="molecule type" value="Genomic_DNA"/>
</dbReference>
<organism evidence="2 3">
    <name type="scientific">Lysobacter korlensis</name>
    <dbReference type="NCBI Taxonomy" id="553636"/>
    <lineage>
        <taxon>Bacteria</taxon>
        <taxon>Pseudomonadati</taxon>
        <taxon>Pseudomonadota</taxon>
        <taxon>Gammaproteobacteria</taxon>
        <taxon>Lysobacterales</taxon>
        <taxon>Lysobacteraceae</taxon>
        <taxon>Lysobacter</taxon>
    </lineage>
</organism>
<name>A0ABV6RYS1_9GAMM</name>
<evidence type="ECO:0000313" key="3">
    <source>
        <dbReference type="Proteomes" id="UP001589896"/>
    </source>
</evidence>
<gene>
    <name evidence="2" type="ORF">ACFFGH_29285</name>
</gene>
<comment type="caution">
    <text evidence="2">The sequence shown here is derived from an EMBL/GenBank/DDBJ whole genome shotgun (WGS) entry which is preliminary data.</text>
</comment>
<dbReference type="RefSeq" id="WP_386675500.1">
    <property type="nucleotide sequence ID" value="NZ_JBHLTG010000010.1"/>
</dbReference>
<keyword evidence="3" id="KW-1185">Reference proteome</keyword>
<keyword evidence="1" id="KW-1133">Transmembrane helix</keyword>
<sequence length="49" mass="4877">MSSAKHRAEPPPKPAVGKRFTPMLIGIGGLIALTGVVAGGAGILGVLRL</sequence>
<keyword evidence="1" id="KW-0472">Membrane</keyword>
<feature type="transmembrane region" description="Helical" evidence="1">
    <location>
        <begin position="20"/>
        <end position="47"/>
    </location>
</feature>
<accession>A0ABV6RYS1</accession>
<protein>
    <submittedName>
        <fullName evidence="2">Uncharacterized protein</fullName>
    </submittedName>
</protein>
<dbReference type="Proteomes" id="UP001589896">
    <property type="component" value="Unassembled WGS sequence"/>
</dbReference>
<proteinExistence type="predicted"/>
<reference evidence="2 3" key="1">
    <citation type="submission" date="2024-09" db="EMBL/GenBank/DDBJ databases">
        <authorList>
            <person name="Sun Q."/>
            <person name="Mori K."/>
        </authorList>
    </citation>
    <scope>NUCLEOTIDE SEQUENCE [LARGE SCALE GENOMIC DNA]</scope>
    <source>
        <strain evidence="2 3">KCTC 23076</strain>
    </source>
</reference>
<keyword evidence="1" id="KW-0812">Transmembrane</keyword>
<evidence type="ECO:0000256" key="1">
    <source>
        <dbReference type="SAM" id="Phobius"/>
    </source>
</evidence>